<organism evidence="1 2">
    <name type="scientific">Austropuccinia psidii MF-1</name>
    <dbReference type="NCBI Taxonomy" id="1389203"/>
    <lineage>
        <taxon>Eukaryota</taxon>
        <taxon>Fungi</taxon>
        <taxon>Dikarya</taxon>
        <taxon>Basidiomycota</taxon>
        <taxon>Pucciniomycotina</taxon>
        <taxon>Pucciniomycetes</taxon>
        <taxon>Pucciniales</taxon>
        <taxon>Sphaerophragmiaceae</taxon>
        <taxon>Austropuccinia</taxon>
    </lineage>
</organism>
<dbReference type="InterPro" id="IPR012337">
    <property type="entry name" value="RNaseH-like_sf"/>
</dbReference>
<dbReference type="Gene3D" id="3.30.420.10">
    <property type="entry name" value="Ribonuclease H-like superfamily/Ribonuclease H"/>
    <property type="match status" value="1"/>
</dbReference>
<reference evidence="1" key="1">
    <citation type="submission" date="2021-03" db="EMBL/GenBank/DDBJ databases">
        <title>Draft genome sequence of rust myrtle Austropuccinia psidii MF-1, a brazilian biotype.</title>
        <authorList>
            <person name="Quecine M.C."/>
            <person name="Pachon D.M.R."/>
            <person name="Bonatelli M.L."/>
            <person name="Correr F.H."/>
            <person name="Franceschini L.M."/>
            <person name="Leite T.F."/>
            <person name="Margarido G.R.A."/>
            <person name="Almeida C.A."/>
            <person name="Ferrarezi J.A."/>
            <person name="Labate C.A."/>
        </authorList>
    </citation>
    <scope>NUCLEOTIDE SEQUENCE</scope>
    <source>
        <strain evidence="1">MF-1</strain>
    </source>
</reference>
<dbReference type="GO" id="GO:0003676">
    <property type="term" value="F:nucleic acid binding"/>
    <property type="evidence" value="ECO:0007669"/>
    <property type="project" value="InterPro"/>
</dbReference>
<comment type="caution">
    <text evidence="1">The sequence shown here is derived from an EMBL/GenBank/DDBJ whole genome shotgun (WGS) entry which is preliminary data.</text>
</comment>
<evidence type="ECO:0000313" key="2">
    <source>
        <dbReference type="Proteomes" id="UP000765509"/>
    </source>
</evidence>
<dbReference type="OrthoDB" id="4360000at2759"/>
<sequence length="131" mass="15235">MDLDTRKNFISSEWAPRSAYHPPTDGSAEQMIQTMEDIIRRSCAYGMEYKDNEEYTHEWVTLLPEVQLSHNTSHHSNTGKSPSVLEKGWNPLFPVDHLKKNLFTIHPTTKNFHEMWKRACDTAGRCISEEK</sequence>
<dbReference type="AlphaFoldDB" id="A0A9Q3E814"/>
<dbReference type="SUPFAM" id="SSF53098">
    <property type="entry name" value="Ribonuclease H-like"/>
    <property type="match status" value="1"/>
</dbReference>
<dbReference type="InterPro" id="IPR036397">
    <property type="entry name" value="RNaseH_sf"/>
</dbReference>
<proteinExistence type="predicted"/>
<keyword evidence="2" id="KW-1185">Reference proteome</keyword>
<evidence type="ECO:0008006" key="3">
    <source>
        <dbReference type="Google" id="ProtNLM"/>
    </source>
</evidence>
<evidence type="ECO:0000313" key="1">
    <source>
        <dbReference type="EMBL" id="MBW0516494.1"/>
    </source>
</evidence>
<dbReference type="EMBL" id="AVOT02025309">
    <property type="protein sequence ID" value="MBW0516494.1"/>
    <property type="molecule type" value="Genomic_DNA"/>
</dbReference>
<protein>
    <recommendedName>
        <fullName evidence="3">Integrase catalytic domain-containing protein</fullName>
    </recommendedName>
</protein>
<accession>A0A9Q3E814</accession>
<name>A0A9Q3E814_9BASI</name>
<gene>
    <name evidence="1" type="ORF">O181_056209</name>
</gene>
<dbReference type="Proteomes" id="UP000765509">
    <property type="component" value="Unassembled WGS sequence"/>
</dbReference>